<comment type="caution">
    <text evidence="3">The sequence shown here is derived from an EMBL/GenBank/DDBJ whole genome shotgun (WGS) entry which is preliminary data.</text>
</comment>
<gene>
    <name evidence="3" type="ORF">CH333_03105</name>
</gene>
<dbReference type="EMBL" id="NOZQ01000060">
    <property type="protein sequence ID" value="OYD16584.1"/>
    <property type="molecule type" value="Genomic_DNA"/>
</dbReference>
<name>A0A235BWK0_UNCW3</name>
<proteinExistence type="inferred from homology"/>
<dbReference type="Pfam" id="PF05168">
    <property type="entry name" value="HEPN"/>
    <property type="match status" value="1"/>
</dbReference>
<dbReference type="PANTHER" id="PTHR36565:SF1">
    <property type="entry name" value="UPF0332 PROTEIN TM_1000"/>
    <property type="match status" value="1"/>
</dbReference>
<evidence type="ECO:0000256" key="1">
    <source>
        <dbReference type="ARBA" id="ARBA00038248"/>
    </source>
</evidence>
<dbReference type="Proteomes" id="UP000215215">
    <property type="component" value="Unassembled WGS sequence"/>
</dbReference>
<evidence type="ECO:0000313" key="3">
    <source>
        <dbReference type="EMBL" id="OYD16584.1"/>
    </source>
</evidence>
<sequence length="135" mass="15431">MSEHKENLIKYRLEDSKEKLESARILIRNKKYKDSVSRSYYAMFSAARALLATQGLNSIKHSGIISLFNHHFVKEKIVDLSCGKVLASAKDAREESDYGDFIIVTCEEAESQIKDAHFFIEEIEKALGKIWGETE</sequence>
<evidence type="ECO:0000313" key="4">
    <source>
        <dbReference type="Proteomes" id="UP000215215"/>
    </source>
</evidence>
<accession>A0A235BWK0</accession>
<dbReference type="Gene3D" id="1.20.120.330">
    <property type="entry name" value="Nucleotidyltransferases domain 2"/>
    <property type="match status" value="1"/>
</dbReference>
<dbReference type="AlphaFoldDB" id="A0A235BWK0"/>
<organism evidence="3 4">
    <name type="scientific">candidate division WOR-3 bacterium JGI_Cruoil_03_44_89</name>
    <dbReference type="NCBI Taxonomy" id="1973748"/>
    <lineage>
        <taxon>Bacteria</taxon>
        <taxon>Bacteria division WOR-3</taxon>
    </lineage>
</organism>
<evidence type="ECO:0000259" key="2">
    <source>
        <dbReference type="Pfam" id="PF05168"/>
    </source>
</evidence>
<reference evidence="3 4" key="1">
    <citation type="submission" date="2017-07" db="EMBL/GenBank/DDBJ databases">
        <title>Recovery of genomes from metagenomes via a dereplication, aggregation, and scoring strategy.</title>
        <authorList>
            <person name="Sieber C.M."/>
            <person name="Probst A.J."/>
            <person name="Sharrar A."/>
            <person name="Thomas B.C."/>
            <person name="Hess M."/>
            <person name="Tringe S.G."/>
            <person name="Banfield J.F."/>
        </authorList>
    </citation>
    <scope>NUCLEOTIDE SEQUENCE [LARGE SCALE GENOMIC DNA]</scope>
    <source>
        <strain evidence="3">JGI_Cruoil_03_44_89</strain>
    </source>
</reference>
<dbReference type="InterPro" id="IPR052226">
    <property type="entry name" value="UPF0332_toxin"/>
</dbReference>
<protein>
    <recommendedName>
        <fullName evidence="2">HEPN domain-containing protein</fullName>
    </recommendedName>
</protein>
<comment type="similarity">
    <text evidence="1">Belongs to the UPF0332 family.</text>
</comment>
<dbReference type="PANTHER" id="PTHR36565">
    <property type="entry name" value="UPF0332 PROTEIN TM_1000"/>
    <property type="match status" value="1"/>
</dbReference>
<dbReference type="InterPro" id="IPR007842">
    <property type="entry name" value="HEPN_dom"/>
</dbReference>
<feature type="domain" description="HEPN" evidence="2">
    <location>
        <begin position="10"/>
        <end position="125"/>
    </location>
</feature>